<evidence type="ECO:0000313" key="2">
    <source>
        <dbReference type="EMBL" id="PRQ75503.1"/>
    </source>
</evidence>
<dbReference type="GO" id="GO:0016874">
    <property type="term" value="F:ligase activity"/>
    <property type="evidence" value="ECO:0007669"/>
    <property type="project" value="UniProtKB-KW"/>
</dbReference>
<dbReference type="Pfam" id="PF10469">
    <property type="entry name" value="AKAP7_NLS"/>
    <property type="match status" value="1"/>
</dbReference>
<dbReference type="EMBL" id="LCTV02000004">
    <property type="protein sequence ID" value="PRQ75503.1"/>
    <property type="molecule type" value="Genomic_DNA"/>
</dbReference>
<reference evidence="2 3" key="1">
    <citation type="journal article" date="2018" name="Elife">
        <title>Functional genomics of lipid metabolism in the oleaginous yeast Rhodosporidium toruloides.</title>
        <authorList>
            <person name="Coradetti S.T."/>
            <person name="Pinel D."/>
            <person name="Geiselman G."/>
            <person name="Ito M."/>
            <person name="Mondo S."/>
            <person name="Reilly M.C."/>
            <person name="Cheng Y.F."/>
            <person name="Bauer S."/>
            <person name="Grigoriev I."/>
            <person name="Gladden J.M."/>
            <person name="Simmons B.A."/>
            <person name="Brem R."/>
            <person name="Arkin A.P."/>
            <person name="Skerker J.M."/>
        </authorList>
    </citation>
    <scope>NUCLEOTIDE SEQUENCE [LARGE SCALE GENOMIC DNA]</scope>
    <source>
        <strain evidence="2 3">NBRC 0880</strain>
    </source>
</reference>
<protein>
    <submittedName>
        <fullName evidence="2">AKAP7 2'5' RNA ligase-like domain-domain containing protein</fullName>
    </submittedName>
</protein>
<feature type="domain" description="A-kinase anchor protein 7-like phosphoesterase" evidence="1">
    <location>
        <begin position="70"/>
        <end position="292"/>
    </location>
</feature>
<accession>A0A2T0ABY8</accession>
<dbReference type="Gene3D" id="3.90.1140.10">
    <property type="entry name" value="Cyclic phosphodiesterase"/>
    <property type="match status" value="1"/>
</dbReference>
<comment type="caution">
    <text evidence="2">The sequence shown here is derived from an EMBL/GenBank/DDBJ whole genome shotgun (WGS) entry which is preliminary data.</text>
</comment>
<keyword evidence="2" id="KW-0436">Ligase</keyword>
<dbReference type="InterPro" id="IPR019510">
    <property type="entry name" value="AKAP7-like_phosphoesterase"/>
</dbReference>
<dbReference type="PANTHER" id="PTHR13360:SF1">
    <property type="entry name" value="ACTIVATING SIGNAL COINTEGRATOR 1 COMPLEX SUBUNIT 1"/>
    <property type="match status" value="1"/>
</dbReference>
<proteinExistence type="predicted"/>
<evidence type="ECO:0000313" key="3">
    <source>
        <dbReference type="Proteomes" id="UP000239560"/>
    </source>
</evidence>
<dbReference type="PANTHER" id="PTHR13360">
    <property type="entry name" value="ACTIVATING SIGNAL COINTEGRATOR 1 COMPLEX SUBUNIT 1"/>
    <property type="match status" value="1"/>
</dbReference>
<dbReference type="AlphaFoldDB" id="A0A2T0ABY8"/>
<sequence>MLGVGLLRSSSYSFAVLRHPPTALHSTPRLLPALTFSSVAYSSVSAKRPGPSSSTPVPSRKSIIRLQAMPSHFLALPLAKTPRVVSQLTDTLPSLRNACPPEVPRKAMRPIGTLHLTLGVLHLQNDEQLERAKRWLEDEVDVEELLRQAGDEARARRAEEQMDNDAPDVDSLEPLVVNLRSLKPMMGQPAQSAGILYLLPHDSTNRLQAFAQSLRDTAVESGIMPEEKNPERREVLLHATVVNTRYSTSGPRAARYDFSSVISRFEGTVWATGVPINGVALCKMGEQPKEDGDAEYEVVAWRALPE</sequence>
<name>A0A2T0ABY8_RHOTO</name>
<dbReference type="InterPro" id="IPR009210">
    <property type="entry name" value="ASCC1"/>
</dbReference>
<organism evidence="2 3">
    <name type="scientific">Rhodotorula toruloides</name>
    <name type="common">Yeast</name>
    <name type="synonym">Rhodosporidium toruloides</name>
    <dbReference type="NCBI Taxonomy" id="5286"/>
    <lineage>
        <taxon>Eukaryota</taxon>
        <taxon>Fungi</taxon>
        <taxon>Dikarya</taxon>
        <taxon>Basidiomycota</taxon>
        <taxon>Pucciniomycotina</taxon>
        <taxon>Microbotryomycetes</taxon>
        <taxon>Sporidiobolales</taxon>
        <taxon>Sporidiobolaceae</taxon>
        <taxon>Rhodotorula</taxon>
    </lineage>
</organism>
<dbReference type="Proteomes" id="UP000239560">
    <property type="component" value="Unassembled WGS sequence"/>
</dbReference>
<evidence type="ECO:0000259" key="1">
    <source>
        <dbReference type="Pfam" id="PF10469"/>
    </source>
</evidence>
<gene>
    <name evidence="2" type="ORF">AAT19DRAFT_13560</name>
</gene>
<dbReference type="GO" id="GO:0005634">
    <property type="term" value="C:nucleus"/>
    <property type="evidence" value="ECO:0007669"/>
    <property type="project" value="TreeGrafter"/>
</dbReference>
<dbReference type="GO" id="GO:0006355">
    <property type="term" value="P:regulation of DNA-templated transcription"/>
    <property type="evidence" value="ECO:0007669"/>
    <property type="project" value="TreeGrafter"/>
</dbReference>
<dbReference type="OrthoDB" id="277832at2759"/>
<dbReference type="GO" id="GO:0006307">
    <property type="term" value="P:DNA alkylation repair"/>
    <property type="evidence" value="ECO:0007669"/>
    <property type="project" value="InterPro"/>
</dbReference>